<dbReference type="InterPro" id="IPR017871">
    <property type="entry name" value="ABC_transporter-like_CS"/>
</dbReference>
<dbReference type="InterPro" id="IPR027417">
    <property type="entry name" value="P-loop_NTPase"/>
</dbReference>
<dbReference type="Proteomes" id="UP000628448">
    <property type="component" value="Unassembled WGS sequence"/>
</dbReference>
<evidence type="ECO:0000313" key="6">
    <source>
        <dbReference type="Proteomes" id="UP000628448"/>
    </source>
</evidence>
<dbReference type="PROSITE" id="PS00211">
    <property type="entry name" value="ABC_TRANSPORTER_1"/>
    <property type="match status" value="1"/>
</dbReference>
<dbReference type="RefSeq" id="WP_196990527.1">
    <property type="nucleotide sequence ID" value="NZ_JADWYR010000001.1"/>
</dbReference>
<dbReference type="InterPro" id="IPR003593">
    <property type="entry name" value="AAA+_ATPase"/>
</dbReference>
<evidence type="ECO:0000259" key="4">
    <source>
        <dbReference type="PROSITE" id="PS50893"/>
    </source>
</evidence>
<comment type="caution">
    <text evidence="5">The sequence shown here is derived from an EMBL/GenBank/DDBJ whole genome shotgun (WGS) entry which is preliminary data.</text>
</comment>
<evidence type="ECO:0000256" key="1">
    <source>
        <dbReference type="ARBA" id="ARBA00022448"/>
    </source>
</evidence>
<dbReference type="PANTHER" id="PTHR42939:SF1">
    <property type="entry name" value="ABC TRANSPORTER ATP-BINDING PROTEIN ALBC-RELATED"/>
    <property type="match status" value="1"/>
</dbReference>
<evidence type="ECO:0000256" key="3">
    <source>
        <dbReference type="ARBA" id="ARBA00022840"/>
    </source>
</evidence>
<keyword evidence="2" id="KW-0547">Nucleotide-binding</keyword>
<dbReference type="AlphaFoldDB" id="A0A931E7C9"/>
<dbReference type="Gene3D" id="3.40.50.300">
    <property type="entry name" value="P-loop containing nucleotide triphosphate hydrolases"/>
    <property type="match status" value="1"/>
</dbReference>
<feature type="domain" description="ABC transporter" evidence="4">
    <location>
        <begin position="18"/>
        <end position="226"/>
    </location>
</feature>
<gene>
    <name evidence="5" type="ORF">I5907_09760</name>
</gene>
<accession>A0A931E7C9</accession>
<dbReference type="InterPro" id="IPR003439">
    <property type="entry name" value="ABC_transporter-like_ATP-bd"/>
</dbReference>
<dbReference type="EMBL" id="JADWYR010000001">
    <property type="protein sequence ID" value="MBG9376519.1"/>
    <property type="molecule type" value="Genomic_DNA"/>
</dbReference>
<dbReference type="Pfam" id="PF00005">
    <property type="entry name" value="ABC_tran"/>
    <property type="match status" value="1"/>
</dbReference>
<dbReference type="GO" id="GO:0005524">
    <property type="term" value="F:ATP binding"/>
    <property type="evidence" value="ECO:0007669"/>
    <property type="project" value="UniProtKB-KW"/>
</dbReference>
<dbReference type="SUPFAM" id="SSF52540">
    <property type="entry name" value="P-loop containing nucleoside triphosphate hydrolases"/>
    <property type="match status" value="1"/>
</dbReference>
<dbReference type="SMART" id="SM00382">
    <property type="entry name" value="AAA"/>
    <property type="match status" value="1"/>
</dbReference>
<dbReference type="PROSITE" id="PS50893">
    <property type="entry name" value="ABC_TRANSPORTER_2"/>
    <property type="match status" value="1"/>
</dbReference>
<sequence>MKASAQQVLHTGLQTFRIDLTGAGKRFNRDWIFRGMHYTFTSGNAYAVTGPNGSGKSTLLQCIAAAIQSNEGTIEYRLNDTVISHEEVFKHVAIVAPYLEVIEEMTATEFLAFHASFKPLLAAVSIPQIIAEIGLAAAAHKQIRFYSSGMKQRVKMAQAIFSAVPVLLLDEPCTNLDLSGYELYHALIAKYCGDKLIIVSSNDKNEYNFCKEVISIADYKNPVNTTV</sequence>
<evidence type="ECO:0000256" key="2">
    <source>
        <dbReference type="ARBA" id="ARBA00022741"/>
    </source>
</evidence>
<protein>
    <submittedName>
        <fullName evidence="5">ATP-binding cassette domain-containing protein</fullName>
    </submittedName>
</protein>
<dbReference type="GO" id="GO:0016887">
    <property type="term" value="F:ATP hydrolysis activity"/>
    <property type="evidence" value="ECO:0007669"/>
    <property type="project" value="InterPro"/>
</dbReference>
<proteinExistence type="predicted"/>
<keyword evidence="1" id="KW-0813">Transport</keyword>
<keyword evidence="6" id="KW-1185">Reference proteome</keyword>
<dbReference type="InterPro" id="IPR051782">
    <property type="entry name" value="ABC_Transporter_VariousFunc"/>
</dbReference>
<organism evidence="5 6">
    <name type="scientific">Panacibacter microcysteis</name>
    <dbReference type="NCBI Taxonomy" id="2793269"/>
    <lineage>
        <taxon>Bacteria</taxon>
        <taxon>Pseudomonadati</taxon>
        <taxon>Bacteroidota</taxon>
        <taxon>Chitinophagia</taxon>
        <taxon>Chitinophagales</taxon>
        <taxon>Chitinophagaceae</taxon>
        <taxon>Panacibacter</taxon>
    </lineage>
</organism>
<evidence type="ECO:0000313" key="5">
    <source>
        <dbReference type="EMBL" id="MBG9376519.1"/>
    </source>
</evidence>
<reference evidence="5" key="1">
    <citation type="submission" date="2020-11" db="EMBL/GenBank/DDBJ databases">
        <title>Bacterial whole genome sequence for Panacibacter sp. DH6.</title>
        <authorList>
            <person name="Le V."/>
            <person name="Ko S."/>
            <person name="Ahn C.-Y."/>
            <person name="Oh H.-M."/>
        </authorList>
    </citation>
    <scope>NUCLEOTIDE SEQUENCE</scope>
    <source>
        <strain evidence="5">DH6</strain>
    </source>
</reference>
<name>A0A931E7C9_9BACT</name>
<dbReference type="PANTHER" id="PTHR42939">
    <property type="entry name" value="ABC TRANSPORTER ATP-BINDING PROTEIN ALBC-RELATED"/>
    <property type="match status" value="1"/>
</dbReference>
<keyword evidence="3 5" id="KW-0067">ATP-binding</keyword>